<evidence type="ECO:0000313" key="5">
    <source>
        <dbReference type="Proteomes" id="UP000254978"/>
    </source>
</evidence>
<dbReference type="RefSeq" id="WP_115280189.1">
    <property type="nucleotide sequence ID" value="NZ_AP022600.1"/>
</dbReference>
<keyword evidence="3" id="KW-1133">Transmembrane helix</keyword>
<name>A0A378TK57_9MYCO</name>
<keyword evidence="5" id="KW-1185">Reference proteome</keyword>
<evidence type="ECO:0000313" key="4">
    <source>
        <dbReference type="EMBL" id="STZ61192.1"/>
    </source>
</evidence>
<sequence length="231" mass="24416">MPSDQNLSEWDAAYLLGALTPEEHEEYERFRAAEPADGAEQAKLAGAVGLLDLLSPDEALALLDETPTAQPRESGASLLPTLAAAAEKRRLRSRRAIVAGMLASAAAFLVIGGVIGYTAIPQPEPVRTELQAMAPGQREGLTASLAVSGEPWGTRLDWECRYTKPWATDVAGYDLVVITRDGAEATVASWSPFGQEATGMAASTLIPTTDIRAVEIREAGTPMPLATTTLA</sequence>
<keyword evidence="3" id="KW-0472">Membrane</keyword>
<keyword evidence="3" id="KW-0812">Transmembrane</keyword>
<proteinExistence type="predicted"/>
<evidence type="ECO:0000256" key="2">
    <source>
        <dbReference type="ARBA" id="ARBA00023163"/>
    </source>
</evidence>
<keyword evidence="2" id="KW-0804">Transcription</keyword>
<dbReference type="Proteomes" id="UP000254978">
    <property type="component" value="Unassembled WGS sequence"/>
</dbReference>
<accession>A0A378TK57</accession>
<dbReference type="EMBL" id="UGQT01000001">
    <property type="protein sequence ID" value="STZ61192.1"/>
    <property type="molecule type" value="Genomic_DNA"/>
</dbReference>
<dbReference type="InterPro" id="IPR041916">
    <property type="entry name" value="Anti_sigma_zinc_sf"/>
</dbReference>
<evidence type="ECO:0000256" key="3">
    <source>
        <dbReference type="SAM" id="Phobius"/>
    </source>
</evidence>
<dbReference type="AlphaFoldDB" id="A0A378TK57"/>
<protein>
    <submittedName>
        <fullName evidence="4">Conserved membrane protein of uncharacterized function</fullName>
    </submittedName>
</protein>
<feature type="transmembrane region" description="Helical" evidence="3">
    <location>
        <begin position="96"/>
        <end position="120"/>
    </location>
</feature>
<keyword evidence="1" id="KW-0805">Transcription regulation</keyword>
<gene>
    <name evidence="4" type="ORF">NCTC10821_04741</name>
</gene>
<dbReference type="OrthoDB" id="5242431at2"/>
<reference evidence="4 5" key="1">
    <citation type="submission" date="2018-06" db="EMBL/GenBank/DDBJ databases">
        <authorList>
            <consortium name="Pathogen Informatics"/>
            <person name="Doyle S."/>
        </authorList>
    </citation>
    <scope>NUCLEOTIDE SEQUENCE [LARGE SCALE GENOMIC DNA]</scope>
    <source>
        <strain evidence="4 5">NCTC10821</strain>
    </source>
</reference>
<organism evidence="4 5">
    <name type="scientific">Mycolicibacterium tokaiense</name>
    <dbReference type="NCBI Taxonomy" id="39695"/>
    <lineage>
        <taxon>Bacteria</taxon>
        <taxon>Bacillati</taxon>
        <taxon>Actinomycetota</taxon>
        <taxon>Actinomycetes</taxon>
        <taxon>Mycobacteriales</taxon>
        <taxon>Mycobacteriaceae</taxon>
        <taxon>Mycolicibacterium</taxon>
    </lineage>
</organism>
<evidence type="ECO:0000256" key="1">
    <source>
        <dbReference type="ARBA" id="ARBA00023015"/>
    </source>
</evidence>
<dbReference type="Gene3D" id="1.10.10.1320">
    <property type="entry name" value="Anti-sigma factor, zinc-finger domain"/>
    <property type="match status" value="1"/>
</dbReference>